<evidence type="ECO:0000313" key="4">
    <source>
        <dbReference type="EMBL" id="QUE52561.1"/>
    </source>
</evidence>
<organism evidence="4 5">
    <name type="scientific">Luteolibacter ambystomatis</name>
    <dbReference type="NCBI Taxonomy" id="2824561"/>
    <lineage>
        <taxon>Bacteria</taxon>
        <taxon>Pseudomonadati</taxon>
        <taxon>Verrucomicrobiota</taxon>
        <taxon>Verrucomicrobiia</taxon>
        <taxon>Verrucomicrobiales</taxon>
        <taxon>Verrucomicrobiaceae</taxon>
        <taxon>Luteolibacter</taxon>
    </lineage>
</organism>
<evidence type="ECO:0000313" key="5">
    <source>
        <dbReference type="Proteomes" id="UP000676169"/>
    </source>
</evidence>
<gene>
    <name evidence="4" type="ORF">KBB96_06615</name>
</gene>
<feature type="domain" description="SHSP" evidence="3">
    <location>
        <begin position="9"/>
        <end position="106"/>
    </location>
</feature>
<dbReference type="Gene3D" id="2.60.40.790">
    <property type="match status" value="1"/>
</dbReference>
<evidence type="ECO:0000256" key="1">
    <source>
        <dbReference type="PROSITE-ProRule" id="PRU00285"/>
    </source>
</evidence>
<accession>A0A975J1Z9</accession>
<dbReference type="EMBL" id="CP073100">
    <property type="protein sequence ID" value="QUE52561.1"/>
    <property type="molecule type" value="Genomic_DNA"/>
</dbReference>
<reference evidence="4" key="1">
    <citation type="submission" date="2021-04" db="EMBL/GenBank/DDBJ databases">
        <title>Luteolibacter sp. 32A isolated from the skin of an Anderson's salamander (Ambystoma andersonii).</title>
        <authorList>
            <person name="Spergser J."/>
            <person name="Busse H.-J."/>
        </authorList>
    </citation>
    <scope>NUCLEOTIDE SEQUENCE</scope>
    <source>
        <strain evidence="4">32A</strain>
    </source>
</reference>
<dbReference type="RefSeq" id="WP_211633777.1">
    <property type="nucleotide sequence ID" value="NZ_CP073100.1"/>
</dbReference>
<name>A0A975J1Z9_9BACT</name>
<keyword evidence="5" id="KW-1185">Reference proteome</keyword>
<dbReference type="SUPFAM" id="SSF49764">
    <property type="entry name" value="HSP20-like chaperones"/>
    <property type="match status" value="1"/>
</dbReference>
<dbReference type="PROSITE" id="PS01031">
    <property type="entry name" value="SHSP"/>
    <property type="match status" value="1"/>
</dbReference>
<dbReference type="Pfam" id="PF00011">
    <property type="entry name" value="HSP20"/>
    <property type="match status" value="1"/>
</dbReference>
<dbReference type="CDD" id="cd06464">
    <property type="entry name" value="ACD_sHsps-like"/>
    <property type="match status" value="1"/>
</dbReference>
<proteinExistence type="inferred from homology"/>
<comment type="similarity">
    <text evidence="1 2">Belongs to the small heat shock protein (HSP20) family.</text>
</comment>
<dbReference type="InterPro" id="IPR008978">
    <property type="entry name" value="HSP20-like_chaperone"/>
</dbReference>
<dbReference type="Proteomes" id="UP000676169">
    <property type="component" value="Chromosome"/>
</dbReference>
<dbReference type="KEGG" id="lamb:KBB96_06615"/>
<sequence>MSTTLTETPRPTTIRPAFSTREDDAGFHVSVALPGVRKEDLKLSFRDGLLDLEAPRPGDGATVYRLTSRLERRLDGERIEAKHDNGVLEILIPLRQEALPKSIQIS</sequence>
<evidence type="ECO:0000256" key="2">
    <source>
        <dbReference type="RuleBase" id="RU003616"/>
    </source>
</evidence>
<evidence type="ECO:0000259" key="3">
    <source>
        <dbReference type="PROSITE" id="PS01031"/>
    </source>
</evidence>
<protein>
    <submittedName>
        <fullName evidence="4">Hsp20/alpha crystallin family protein</fullName>
    </submittedName>
</protein>
<dbReference type="InterPro" id="IPR002068">
    <property type="entry name" value="A-crystallin/Hsp20_dom"/>
</dbReference>
<dbReference type="AlphaFoldDB" id="A0A975J1Z9"/>